<keyword evidence="3" id="KW-0349">Heme</keyword>
<dbReference type="OrthoDB" id="1470350at2759"/>
<dbReference type="GO" id="GO:0016705">
    <property type="term" value="F:oxidoreductase activity, acting on paired donors, with incorporation or reduction of molecular oxygen"/>
    <property type="evidence" value="ECO:0007669"/>
    <property type="project" value="InterPro"/>
</dbReference>
<keyword evidence="4" id="KW-0812">Transmembrane</keyword>
<evidence type="ECO:0000256" key="6">
    <source>
        <dbReference type="ARBA" id="ARBA00022989"/>
    </source>
</evidence>
<reference evidence="11" key="1">
    <citation type="submission" date="2021-08" db="EMBL/GenBank/DDBJ databases">
        <title>WGS assembly of Ceratopteris richardii.</title>
        <authorList>
            <person name="Marchant D.B."/>
            <person name="Chen G."/>
            <person name="Jenkins J."/>
            <person name="Shu S."/>
            <person name="Leebens-Mack J."/>
            <person name="Grimwood J."/>
            <person name="Schmutz J."/>
            <person name="Soltis P."/>
            <person name="Soltis D."/>
            <person name="Chen Z.-H."/>
        </authorList>
    </citation>
    <scope>NUCLEOTIDE SEQUENCE</scope>
    <source>
        <strain evidence="11">Whitten #5841</strain>
        <tissue evidence="11">Leaf</tissue>
    </source>
</reference>
<sequence>MELGKATGGDSYGNDLLGLMLAANQGAMNGNARGLSMGLDELIDECKTFFFAGHETTATLLTFTFLLLATHPEWQERLREEVLEVCGNTQIPTADSLNNMKLVSMVIYETLRLYPPAVALFRGTDTDIKLGSKLIPAGTVIIVPIIAWH</sequence>
<keyword evidence="5" id="KW-0479">Metal-binding</keyword>
<evidence type="ECO:0008006" key="13">
    <source>
        <dbReference type="Google" id="ProtNLM"/>
    </source>
</evidence>
<dbReference type="GO" id="GO:0004497">
    <property type="term" value="F:monooxygenase activity"/>
    <property type="evidence" value="ECO:0007669"/>
    <property type="project" value="UniProtKB-KW"/>
</dbReference>
<accession>A0A8T2RT18</accession>
<dbReference type="EMBL" id="CM035429">
    <property type="protein sequence ID" value="KAH7299602.1"/>
    <property type="molecule type" value="Genomic_DNA"/>
</dbReference>
<organism evidence="11 12">
    <name type="scientific">Ceratopteris richardii</name>
    <name type="common">Triangle waterfern</name>
    <dbReference type="NCBI Taxonomy" id="49495"/>
    <lineage>
        <taxon>Eukaryota</taxon>
        <taxon>Viridiplantae</taxon>
        <taxon>Streptophyta</taxon>
        <taxon>Embryophyta</taxon>
        <taxon>Tracheophyta</taxon>
        <taxon>Polypodiopsida</taxon>
        <taxon>Polypodiidae</taxon>
        <taxon>Polypodiales</taxon>
        <taxon>Pteridineae</taxon>
        <taxon>Pteridaceae</taxon>
        <taxon>Parkerioideae</taxon>
        <taxon>Ceratopteris</taxon>
    </lineage>
</organism>
<dbReference type="PRINTS" id="PR00463">
    <property type="entry name" value="EP450I"/>
</dbReference>
<dbReference type="InterPro" id="IPR001128">
    <property type="entry name" value="Cyt_P450"/>
</dbReference>
<evidence type="ECO:0000256" key="9">
    <source>
        <dbReference type="ARBA" id="ARBA00023033"/>
    </source>
</evidence>
<dbReference type="InterPro" id="IPR050665">
    <property type="entry name" value="Cytochrome_P450_Monooxygen"/>
</dbReference>
<evidence type="ECO:0000256" key="10">
    <source>
        <dbReference type="ARBA" id="ARBA00023136"/>
    </source>
</evidence>
<dbReference type="Proteomes" id="UP000825935">
    <property type="component" value="Chromosome 24"/>
</dbReference>
<evidence type="ECO:0000256" key="3">
    <source>
        <dbReference type="ARBA" id="ARBA00022617"/>
    </source>
</evidence>
<protein>
    <recommendedName>
        <fullName evidence="13">Cytochrome P450</fullName>
    </recommendedName>
</protein>
<evidence type="ECO:0000256" key="7">
    <source>
        <dbReference type="ARBA" id="ARBA00023002"/>
    </source>
</evidence>
<gene>
    <name evidence="11" type="ORF">KP509_24G020100</name>
</gene>
<keyword evidence="9" id="KW-0503">Monooxygenase</keyword>
<proteinExistence type="inferred from homology"/>
<dbReference type="PANTHER" id="PTHR24282">
    <property type="entry name" value="CYTOCHROME P450 FAMILY MEMBER"/>
    <property type="match status" value="1"/>
</dbReference>
<dbReference type="InterPro" id="IPR036396">
    <property type="entry name" value="Cyt_P450_sf"/>
</dbReference>
<name>A0A8T2RT18_CERRI</name>
<comment type="subcellular location">
    <subcellularLocation>
        <location evidence="1">Membrane</location>
    </subcellularLocation>
</comment>
<dbReference type="PANTHER" id="PTHR24282:SF211">
    <property type="entry name" value="CYTOCHROME P450-RELATED"/>
    <property type="match status" value="1"/>
</dbReference>
<evidence type="ECO:0000256" key="2">
    <source>
        <dbReference type="ARBA" id="ARBA00010617"/>
    </source>
</evidence>
<dbReference type="Pfam" id="PF00067">
    <property type="entry name" value="p450"/>
    <property type="match status" value="1"/>
</dbReference>
<dbReference type="InterPro" id="IPR002401">
    <property type="entry name" value="Cyt_P450_E_grp-I"/>
</dbReference>
<dbReference type="PRINTS" id="PR00385">
    <property type="entry name" value="P450"/>
</dbReference>
<comment type="similarity">
    <text evidence="2">Belongs to the cytochrome P450 family.</text>
</comment>
<evidence type="ECO:0000313" key="12">
    <source>
        <dbReference type="Proteomes" id="UP000825935"/>
    </source>
</evidence>
<dbReference type="GO" id="GO:0005506">
    <property type="term" value="F:iron ion binding"/>
    <property type="evidence" value="ECO:0007669"/>
    <property type="project" value="InterPro"/>
</dbReference>
<dbReference type="Gene3D" id="1.10.630.10">
    <property type="entry name" value="Cytochrome P450"/>
    <property type="match status" value="1"/>
</dbReference>
<evidence type="ECO:0000256" key="8">
    <source>
        <dbReference type="ARBA" id="ARBA00023004"/>
    </source>
</evidence>
<keyword evidence="6" id="KW-1133">Transmembrane helix</keyword>
<evidence type="ECO:0000256" key="4">
    <source>
        <dbReference type="ARBA" id="ARBA00022692"/>
    </source>
</evidence>
<keyword evidence="12" id="KW-1185">Reference proteome</keyword>
<evidence type="ECO:0000256" key="1">
    <source>
        <dbReference type="ARBA" id="ARBA00004370"/>
    </source>
</evidence>
<dbReference type="AlphaFoldDB" id="A0A8T2RT18"/>
<comment type="caution">
    <text evidence="11">The sequence shown here is derived from an EMBL/GenBank/DDBJ whole genome shotgun (WGS) entry which is preliminary data.</text>
</comment>
<dbReference type="GO" id="GO:0016020">
    <property type="term" value="C:membrane"/>
    <property type="evidence" value="ECO:0007669"/>
    <property type="project" value="UniProtKB-SubCell"/>
</dbReference>
<keyword evidence="7" id="KW-0560">Oxidoreductase</keyword>
<evidence type="ECO:0000313" key="11">
    <source>
        <dbReference type="EMBL" id="KAH7299602.1"/>
    </source>
</evidence>
<keyword evidence="10" id="KW-0472">Membrane</keyword>
<keyword evidence="8" id="KW-0408">Iron</keyword>
<dbReference type="SUPFAM" id="SSF48264">
    <property type="entry name" value="Cytochrome P450"/>
    <property type="match status" value="1"/>
</dbReference>
<dbReference type="GO" id="GO:0020037">
    <property type="term" value="F:heme binding"/>
    <property type="evidence" value="ECO:0007669"/>
    <property type="project" value="InterPro"/>
</dbReference>
<evidence type="ECO:0000256" key="5">
    <source>
        <dbReference type="ARBA" id="ARBA00022723"/>
    </source>
</evidence>